<comment type="caution">
    <text evidence="1">The sequence shown here is derived from an EMBL/GenBank/DDBJ whole genome shotgun (WGS) entry which is preliminary data.</text>
</comment>
<evidence type="ECO:0008006" key="3">
    <source>
        <dbReference type="Google" id="ProtNLM"/>
    </source>
</evidence>
<dbReference type="Proteomes" id="UP000784294">
    <property type="component" value="Unassembled WGS sequence"/>
</dbReference>
<dbReference type="AlphaFoldDB" id="A0A448WRH9"/>
<evidence type="ECO:0000313" key="2">
    <source>
        <dbReference type="Proteomes" id="UP000784294"/>
    </source>
</evidence>
<evidence type="ECO:0000313" key="1">
    <source>
        <dbReference type="EMBL" id="VEL18444.1"/>
    </source>
</evidence>
<reference evidence="1" key="1">
    <citation type="submission" date="2018-11" db="EMBL/GenBank/DDBJ databases">
        <authorList>
            <consortium name="Pathogen Informatics"/>
        </authorList>
    </citation>
    <scope>NUCLEOTIDE SEQUENCE</scope>
</reference>
<proteinExistence type="predicted"/>
<gene>
    <name evidence="1" type="ORF">PXEA_LOCUS11884</name>
</gene>
<keyword evidence="2" id="KW-1185">Reference proteome</keyword>
<name>A0A448WRH9_9PLAT</name>
<sequence>MVESNKPVLLPPFMQKELSSSYGANYHPLTDKGSINVANAKSTQSSCVSVQSAGSLIIPSKAFSCNQFRPTLTSVTDITGTLANSSNTSLPTIVTSKLANTAGFAPLGPEACLPPISHAETNDALLHRKYYSQYNCAASPKSSSNSLSSELIDLDGIKNLNPTLSKDTTKVQSLVAPRRDYSIDLTCASDDAKELSHNESSDTKIKAIRKEDDASCYSPGQFGKMCVRQNTDNIVKVSMSLSDCSRKSLLDRIRELGSSYVKSTNYRCSLCQDQVPSFWAAHLLHIAHYHSQDCLDSVIDSNIRLPFCCQYCGECFWLRSDLAVHAPVFCQYCPAASQPLCSNTFYLHMLINHLVSQ</sequence>
<organism evidence="1 2">
    <name type="scientific">Protopolystoma xenopodis</name>
    <dbReference type="NCBI Taxonomy" id="117903"/>
    <lineage>
        <taxon>Eukaryota</taxon>
        <taxon>Metazoa</taxon>
        <taxon>Spiralia</taxon>
        <taxon>Lophotrochozoa</taxon>
        <taxon>Platyhelminthes</taxon>
        <taxon>Monogenea</taxon>
        <taxon>Polyopisthocotylea</taxon>
        <taxon>Polystomatidea</taxon>
        <taxon>Polystomatidae</taxon>
        <taxon>Protopolystoma</taxon>
    </lineage>
</organism>
<protein>
    <recommendedName>
        <fullName evidence="3">C2H2-type domain-containing protein</fullName>
    </recommendedName>
</protein>
<dbReference type="EMBL" id="CAAALY010037046">
    <property type="protein sequence ID" value="VEL18444.1"/>
    <property type="molecule type" value="Genomic_DNA"/>
</dbReference>
<accession>A0A448WRH9</accession>